<dbReference type="Proteomes" id="UP001634394">
    <property type="component" value="Unassembled WGS sequence"/>
</dbReference>
<protein>
    <recommendedName>
        <fullName evidence="3">CCHC-type domain-containing protein</fullName>
    </recommendedName>
</protein>
<comment type="caution">
    <text evidence="1">The sequence shown here is derived from an EMBL/GenBank/DDBJ whole genome shotgun (WGS) entry which is preliminary data.</text>
</comment>
<dbReference type="AlphaFoldDB" id="A0ABD3X2I1"/>
<dbReference type="EMBL" id="JBJQND010000004">
    <property type="protein sequence ID" value="KAL3879043.1"/>
    <property type="molecule type" value="Genomic_DNA"/>
</dbReference>
<proteinExistence type="predicted"/>
<keyword evidence="2" id="KW-1185">Reference proteome</keyword>
<accession>A0ABD3X2I1</accession>
<name>A0ABD3X2I1_SINWO</name>
<sequence length="126" mass="14716">MRLRIQQSNPKTLEEVTRLAVQLEAIQNADKQRDRRTTTKVRNIGVDDVKCSPSGIVDIQACIKELSSKIREIKVELDSLKKKRVERLFNRQESKKCWICGSEEHLKNNCLTLRANRNWQDQQGRI</sequence>
<evidence type="ECO:0000313" key="2">
    <source>
        <dbReference type="Proteomes" id="UP001634394"/>
    </source>
</evidence>
<organism evidence="1 2">
    <name type="scientific">Sinanodonta woodiana</name>
    <name type="common">Chinese pond mussel</name>
    <name type="synonym">Anodonta woodiana</name>
    <dbReference type="NCBI Taxonomy" id="1069815"/>
    <lineage>
        <taxon>Eukaryota</taxon>
        <taxon>Metazoa</taxon>
        <taxon>Spiralia</taxon>
        <taxon>Lophotrochozoa</taxon>
        <taxon>Mollusca</taxon>
        <taxon>Bivalvia</taxon>
        <taxon>Autobranchia</taxon>
        <taxon>Heteroconchia</taxon>
        <taxon>Palaeoheterodonta</taxon>
        <taxon>Unionida</taxon>
        <taxon>Unionoidea</taxon>
        <taxon>Unionidae</taxon>
        <taxon>Unioninae</taxon>
        <taxon>Sinanodonta</taxon>
    </lineage>
</organism>
<gene>
    <name evidence="1" type="ORF">ACJMK2_031357</name>
</gene>
<reference evidence="1 2" key="1">
    <citation type="submission" date="2024-11" db="EMBL/GenBank/DDBJ databases">
        <title>Chromosome-level genome assembly of the freshwater bivalve Anodonta woodiana.</title>
        <authorList>
            <person name="Chen X."/>
        </authorList>
    </citation>
    <scope>NUCLEOTIDE SEQUENCE [LARGE SCALE GENOMIC DNA]</scope>
    <source>
        <strain evidence="1">MN2024</strain>
        <tissue evidence="1">Gills</tissue>
    </source>
</reference>
<evidence type="ECO:0000313" key="1">
    <source>
        <dbReference type="EMBL" id="KAL3879043.1"/>
    </source>
</evidence>
<evidence type="ECO:0008006" key="3">
    <source>
        <dbReference type="Google" id="ProtNLM"/>
    </source>
</evidence>